<dbReference type="InterPro" id="IPR036388">
    <property type="entry name" value="WH-like_DNA-bd_sf"/>
</dbReference>
<dbReference type="Pfam" id="PF04703">
    <property type="entry name" value="FaeA"/>
    <property type="match status" value="1"/>
</dbReference>
<dbReference type="SUPFAM" id="SSF46785">
    <property type="entry name" value="Winged helix' DNA-binding domain"/>
    <property type="match status" value="1"/>
</dbReference>
<dbReference type="InterPro" id="IPR036390">
    <property type="entry name" value="WH_DNA-bd_sf"/>
</dbReference>
<comment type="caution">
    <text evidence="3">The sequence shown here is derived from an EMBL/GenBank/DDBJ whole genome shotgun (WGS) entry which is preliminary data.</text>
</comment>
<dbReference type="EMBL" id="AAACIV010000027">
    <property type="protein sequence ID" value="EAA7255359.1"/>
    <property type="molecule type" value="Genomic_DNA"/>
</dbReference>
<dbReference type="GO" id="GO:0006355">
    <property type="term" value="P:regulation of DNA-templated transcription"/>
    <property type="evidence" value="ECO:0007669"/>
    <property type="project" value="InterPro"/>
</dbReference>
<dbReference type="InterPro" id="IPR006793">
    <property type="entry name" value="FaeA"/>
</dbReference>
<name>A0A3V2NZI3_SALET</name>
<evidence type="ECO:0000313" key="3">
    <source>
        <dbReference type="EMBL" id="EAA7255359.1"/>
    </source>
</evidence>
<dbReference type="Proteomes" id="UP000839682">
    <property type="component" value="Unassembled WGS sequence"/>
</dbReference>
<proteinExistence type="predicted"/>
<keyword evidence="1" id="KW-0805">Transcription regulation</keyword>
<evidence type="ECO:0008006" key="4">
    <source>
        <dbReference type="Google" id="ProtNLM"/>
    </source>
</evidence>
<dbReference type="AlphaFoldDB" id="A0A3V2NZI3"/>
<evidence type="ECO:0000256" key="2">
    <source>
        <dbReference type="ARBA" id="ARBA00023163"/>
    </source>
</evidence>
<dbReference type="Gene3D" id="1.10.10.10">
    <property type="entry name" value="Winged helix-like DNA-binding domain superfamily/Winged helix DNA-binding domain"/>
    <property type="match status" value="1"/>
</dbReference>
<protein>
    <recommendedName>
        <fullName evidence="4">FaeA-like family protein</fullName>
    </recommendedName>
</protein>
<keyword evidence="2" id="KW-0804">Transcription</keyword>
<organism evidence="3">
    <name type="scientific">Salmonella enterica I</name>
    <dbReference type="NCBI Taxonomy" id="59201"/>
    <lineage>
        <taxon>Bacteria</taxon>
        <taxon>Pseudomonadati</taxon>
        <taxon>Pseudomonadota</taxon>
        <taxon>Gammaproteobacteria</taxon>
        <taxon>Enterobacterales</taxon>
        <taxon>Enterobacteriaceae</taxon>
        <taxon>Salmonella</taxon>
    </lineage>
</organism>
<accession>A0A3V2NZI3</accession>
<reference evidence="3" key="1">
    <citation type="submission" date="2018-07" db="EMBL/GenBank/DDBJ databases">
        <authorList>
            <person name="Ashton P.M."/>
            <person name="Dallman T."/>
            <person name="Nair S."/>
            <person name="De Pinna E."/>
            <person name="Peters T."/>
            <person name="Grant K."/>
        </authorList>
    </citation>
    <scope>NUCLEOTIDE SEQUENCE [LARGE SCALE GENOMIC DNA]</scope>
    <source>
        <strain evidence="3">440016</strain>
    </source>
</reference>
<evidence type="ECO:0000256" key="1">
    <source>
        <dbReference type="ARBA" id="ARBA00023015"/>
    </source>
</evidence>
<sequence length="77" mass="8542">MTSEQADIRRPEAGNIVAFMRTRVAAEGPVVFRSREIADATGLTIYQVHFWLMSLRTAGVVEKVNAGRGRPGVWVLK</sequence>
<gene>
    <name evidence="3" type="ORF">DSF98_22275</name>
</gene>